<comment type="similarity">
    <text evidence="2 5">Belongs to the GMC oxidoreductase family.</text>
</comment>
<dbReference type="PROSITE" id="PS00623">
    <property type="entry name" value="GMC_OXRED_1"/>
    <property type="match status" value="1"/>
</dbReference>
<dbReference type="Pfam" id="PF00732">
    <property type="entry name" value="GMC_oxred_N"/>
    <property type="match status" value="1"/>
</dbReference>
<dbReference type="PANTHER" id="PTHR11552:SF147">
    <property type="entry name" value="CHOLINE DEHYDROGENASE, MITOCHONDRIAL"/>
    <property type="match status" value="1"/>
</dbReference>
<evidence type="ECO:0000256" key="4">
    <source>
        <dbReference type="ARBA" id="ARBA00022827"/>
    </source>
</evidence>
<evidence type="ECO:0000259" key="6">
    <source>
        <dbReference type="PROSITE" id="PS00623"/>
    </source>
</evidence>
<dbReference type="Pfam" id="PF05199">
    <property type="entry name" value="GMC_oxred_C"/>
    <property type="match status" value="1"/>
</dbReference>
<keyword evidence="8" id="KW-1185">Reference proteome</keyword>
<dbReference type="Gene3D" id="3.30.560.10">
    <property type="entry name" value="Glucose Oxidase, domain 3"/>
    <property type="match status" value="1"/>
</dbReference>
<protein>
    <submittedName>
        <fullName evidence="7">GMC family oxidoreductase N-terminal domain-containing protein</fullName>
    </submittedName>
</protein>
<dbReference type="InterPro" id="IPR012132">
    <property type="entry name" value="GMC_OxRdtase"/>
</dbReference>
<dbReference type="InterPro" id="IPR036188">
    <property type="entry name" value="FAD/NAD-bd_sf"/>
</dbReference>
<reference evidence="7 8" key="1">
    <citation type="submission" date="2021-08" db="EMBL/GenBank/DDBJ databases">
        <title>Caldovatus sediminis gen. nov., sp. nov., a moderately thermophilic bacterium isolated from a hot spring.</title>
        <authorList>
            <person name="Hu C.-J."/>
            <person name="Li W.-J."/>
            <person name="Xian W.-D."/>
        </authorList>
    </citation>
    <scope>NUCLEOTIDE SEQUENCE [LARGE SCALE GENOMIC DNA]</scope>
    <source>
        <strain evidence="7 8">SYSU G05006</strain>
    </source>
</reference>
<dbReference type="SUPFAM" id="SSF51905">
    <property type="entry name" value="FAD/NAD(P)-binding domain"/>
    <property type="match status" value="1"/>
</dbReference>
<dbReference type="InterPro" id="IPR007867">
    <property type="entry name" value="GMC_OxRtase_C"/>
</dbReference>
<dbReference type="InterPro" id="IPR000172">
    <property type="entry name" value="GMC_OxRdtase_N"/>
</dbReference>
<dbReference type="SUPFAM" id="SSF54373">
    <property type="entry name" value="FAD-linked reductases, C-terminal domain"/>
    <property type="match status" value="1"/>
</dbReference>
<evidence type="ECO:0000256" key="5">
    <source>
        <dbReference type="RuleBase" id="RU003968"/>
    </source>
</evidence>
<evidence type="ECO:0000313" key="8">
    <source>
        <dbReference type="Proteomes" id="UP001519924"/>
    </source>
</evidence>
<evidence type="ECO:0000256" key="1">
    <source>
        <dbReference type="ARBA" id="ARBA00001974"/>
    </source>
</evidence>
<dbReference type="Gene3D" id="3.50.50.60">
    <property type="entry name" value="FAD/NAD(P)-binding domain"/>
    <property type="match status" value="1"/>
</dbReference>
<comment type="cofactor">
    <cofactor evidence="1">
        <name>FAD</name>
        <dbReference type="ChEBI" id="CHEBI:57692"/>
    </cofactor>
</comment>
<feature type="domain" description="Glucose-methanol-choline oxidoreductase N-terminal" evidence="6">
    <location>
        <begin position="88"/>
        <end position="111"/>
    </location>
</feature>
<dbReference type="RefSeq" id="WP_220118618.1">
    <property type="nucleotide sequence ID" value="NZ_JAHZUY010000055.1"/>
</dbReference>
<keyword evidence="3 5" id="KW-0285">Flavoprotein</keyword>
<accession>A0ABS7F6A2</accession>
<dbReference type="PANTHER" id="PTHR11552">
    <property type="entry name" value="GLUCOSE-METHANOL-CHOLINE GMC OXIDOREDUCTASE"/>
    <property type="match status" value="1"/>
</dbReference>
<gene>
    <name evidence="7" type="ORF">K1J50_15245</name>
</gene>
<dbReference type="PIRSF" id="PIRSF000137">
    <property type="entry name" value="Alcohol_oxidase"/>
    <property type="match status" value="1"/>
</dbReference>
<proteinExistence type="inferred from homology"/>
<name>A0ABS7F6A2_9PROT</name>
<dbReference type="Proteomes" id="UP001519924">
    <property type="component" value="Unassembled WGS sequence"/>
</dbReference>
<evidence type="ECO:0000313" key="7">
    <source>
        <dbReference type="EMBL" id="MBW8270838.1"/>
    </source>
</evidence>
<keyword evidence="4 5" id="KW-0274">FAD</keyword>
<evidence type="ECO:0000256" key="2">
    <source>
        <dbReference type="ARBA" id="ARBA00010790"/>
    </source>
</evidence>
<organism evidence="7 8">
    <name type="scientific">Caldovatus aquaticus</name>
    <dbReference type="NCBI Taxonomy" id="2865671"/>
    <lineage>
        <taxon>Bacteria</taxon>
        <taxon>Pseudomonadati</taxon>
        <taxon>Pseudomonadota</taxon>
        <taxon>Alphaproteobacteria</taxon>
        <taxon>Acetobacterales</taxon>
        <taxon>Roseomonadaceae</taxon>
        <taxon>Caldovatus</taxon>
    </lineage>
</organism>
<evidence type="ECO:0000256" key="3">
    <source>
        <dbReference type="ARBA" id="ARBA00022630"/>
    </source>
</evidence>
<comment type="caution">
    <text evidence="7">The sequence shown here is derived from an EMBL/GenBank/DDBJ whole genome shotgun (WGS) entry which is preliminary data.</text>
</comment>
<dbReference type="EMBL" id="JAHZUY010000055">
    <property type="protein sequence ID" value="MBW8270838.1"/>
    <property type="molecule type" value="Genomic_DNA"/>
</dbReference>
<sequence>MPTAAPGADAFDYVIVGAGAAGSVLAYRLSEDPAVTVCVLEAGPPDRNPWIHVPAGFIRTLFDPSCTWQFRTEPTENTGGRPIATTQGRVLGGSSSINGMIYNRGQPADLDAWAQRGNRGWGYADCLPYYRRSENRIGFGDARVRGRAADGIPVTDMDWLHPISEAFIAGCVGLGIPRNPDYNSGDQAGVGYFQRAILRGRRVSAARAFLKPAMARRNVVVRTSARASRILFEGRRAVGVRYLRARGGPEEEVRARREVIVSAGTVNTARLLQVSGVGPAWLLQRIGVPVVHELRGVGENFRDHYASRFVVRARPGVPTLNELSRGLRLGAEIARWALGRPSILATSPSHVHVFWKSFTGLDAPDLQCVFTPGSYAPGRTYVLDDYPGMTAGAWQHRPESAGWVRARSADVFEDPEIQPNYLSDPLDRRVHLAGMRLVRRLLSTPELAPYVERETMPGPEVQTDDELLDYARRNGTTTYHLIGTARMGPASDPTAVVDDRLRVHGMEGLRVADASIMPGMPSANTCATTLMIAEKAADFLRGREAAPAGEAA</sequence>